<accession>A0A150P6C2</accession>
<comment type="caution">
    <text evidence="2">The sequence shown here is derived from an EMBL/GenBank/DDBJ whole genome shotgun (WGS) entry which is preliminary data.</text>
</comment>
<proteinExistence type="predicted"/>
<dbReference type="EMBL" id="JELY01002959">
    <property type="protein sequence ID" value="KYF51156.1"/>
    <property type="molecule type" value="Genomic_DNA"/>
</dbReference>
<gene>
    <name evidence="2" type="ORF">BE08_44360</name>
</gene>
<feature type="region of interest" description="Disordered" evidence="1">
    <location>
        <begin position="14"/>
        <end position="62"/>
    </location>
</feature>
<protein>
    <submittedName>
        <fullName evidence="2">Uncharacterized protein</fullName>
    </submittedName>
</protein>
<dbReference type="AlphaFoldDB" id="A0A150P6C2"/>
<reference evidence="2 3" key="1">
    <citation type="submission" date="2014-02" db="EMBL/GenBank/DDBJ databases">
        <title>The small core and large imbalanced accessory genome model reveals a collaborative survival strategy of Sorangium cellulosum strains in nature.</title>
        <authorList>
            <person name="Han K."/>
            <person name="Peng R."/>
            <person name="Blom J."/>
            <person name="Li Y.-Z."/>
        </authorList>
    </citation>
    <scope>NUCLEOTIDE SEQUENCE [LARGE SCALE GENOMIC DNA]</scope>
    <source>
        <strain evidence="2 3">So0157-25</strain>
    </source>
</reference>
<sequence length="62" mass="6517">MIDLLFVLNAQRAEEEQQKGLAPATAKQKGAGKGAASKKTGRSRATASAQMSLPDDDRSEDA</sequence>
<organism evidence="2 3">
    <name type="scientific">Sorangium cellulosum</name>
    <name type="common">Polyangium cellulosum</name>
    <dbReference type="NCBI Taxonomy" id="56"/>
    <lineage>
        <taxon>Bacteria</taxon>
        <taxon>Pseudomonadati</taxon>
        <taxon>Myxococcota</taxon>
        <taxon>Polyangia</taxon>
        <taxon>Polyangiales</taxon>
        <taxon>Polyangiaceae</taxon>
        <taxon>Sorangium</taxon>
    </lineage>
</organism>
<dbReference type="Proteomes" id="UP000075420">
    <property type="component" value="Unassembled WGS sequence"/>
</dbReference>
<evidence type="ECO:0000313" key="3">
    <source>
        <dbReference type="Proteomes" id="UP000075420"/>
    </source>
</evidence>
<evidence type="ECO:0000313" key="2">
    <source>
        <dbReference type="EMBL" id="KYF51156.1"/>
    </source>
</evidence>
<name>A0A150P6C2_SORCE</name>
<feature type="compositionally biased region" description="Low complexity" evidence="1">
    <location>
        <begin position="24"/>
        <end position="38"/>
    </location>
</feature>
<evidence type="ECO:0000256" key="1">
    <source>
        <dbReference type="SAM" id="MobiDB-lite"/>
    </source>
</evidence>